<organism evidence="3 4">
    <name type="scientific">Exilibacterium tricleocarpae</name>
    <dbReference type="NCBI Taxonomy" id="2591008"/>
    <lineage>
        <taxon>Bacteria</taxon>
        <taxon>Pseudomonadati</taxon>
        <taxon>Pseudomonadota</taxon>
        <taxon>Gammaproteobacteria</taxon>
        <taxon>Cellvibrionales</taxon>
        <taxon>Cellvibrionaceae</taxon>
        <taxon>Exilibacterium</taxon>
    </lineage>
</organism>
<sequence length="238" mass="24922">MPELGSYAAAFVLGLLGGAHCIGMCGGIMAALTFSLPSQATARRLWLVLCYNLGRIGSYGLMGVALGVLGGLAAGGHGGGVLRIVAGLLLIAMGLYLANWWRGLTYLERMGAALWRHIQPLGKRFTPVQSPLQALALGALWGWLPCGLVYSALAYAAVSANPIDAGIIMLAFGLGTLPAVFASGVLAERLQALLQRHRVRQLFALAIIGFGVWTLWAPLAHMGHTAAAAGDASHQHHH</sequence>
<comment type="caution">
    <text evidence="3">The sequence shown here is derived from an EMBL/GenBank/DDBJ whole genome shotgun (WGS) entry which is preliminary data.</text>
</comment>
<dbReference type="PANTHER" id="PTHR42208">
    <property type="entry name" value="HEAVY METAL TRANSPORTER-RELATED"/>
    <property type="match status" value="1"/>
</dbReference>
<dbReference type="InterPro" id="IPR039447">
    <property type="entry name" value="UreH-like_TM_dom"/>
</dbReference>
<keyword evidence="1" id="KW-1133">Transmembrane helix</keyword>
<name>A0A545U5J3_9GAMM</name>
<feature type="transmembrane region" description="Helical" evidence="1">
    <location>
        <begin position="6"/>
        <end position="34"/>
    </location>
</feature>
<dbReference type="EMBL" id="VHSG01000005">
    <property type="protein sequence ID" value="TQV84745.1"/>
    <property type="molecule type" value="Genomic_DNA"/>
</dbReference>
<gene>
    <name evidence="3" type="ORF">FKG94_04275</name>
</gene>
<keyword evidence="1" id="KW-0812">Transmembrane</keyword>
<dbReference type="Proteomes" id="UP000319732">
    <property type="component" value="Unassembled WGS sequence"/>
</dbReference>
<feature type="transmembrane region" description="Helical" evidence="1">
    <location>
        <begin position="80"/>
        <end position="101"/>
    </location>
</feature>
<protein>
    <submittedName>
        <fullName evidence="3">Sulfite exporter TauE/SafE family protein</fullName>
    </submittedName>
</protein>
<dbReference type="PANTHER" id="PTHR42208:SF1">
    <property type="entry name" value="HEAVY METAL TRANSPORTER"/>
    <property type="match status" value="1"/>
</dbReference>
<evidence type="ECO:0000256" key="1">
    <source>
        <dbReference type="SAM" id="Phobius"/>
    </source>
</evidence>
<keyword evidence="4" id="KW-1185">Reference proteome</keyword>
<dbReference type="Pfam" id="PF13386">
    <property type="entry name" value="DsbD_2"/>
    <property type="match status" value="1"/>
</dbReference>
<evidence type="ECO:0000313" key="4">
    <source>
        <dbReference type="Proteomes" id="UP000319732"/>
    </source>
</evidence>
<keyword evidence="1" id="KW-0472">Membrane</keyword>
<evidence type="ECO:0000313" key="3">
    <source>
        <dbReference type="EMBL" id="TQV84745.1"/>
    </source>
</evidence>
<accession>A0A545U5J3</accession>
<proteinExistence type="predicted"/>
<feature type="transmembrane region" description="Helical" evidence="1">
    <location>
        <begin position="46"/>
        <end position="74"/>
    </location>
</feature>
<feature type="transmembrane region" description="Helical" evidence="1">
    <location>
        <begin position="132"/>
        <end position="153"/>
    </location>
</feature>
<feature type="transmembrane region" description="Helical" evidence="1">
    <location>
        <begin position="199"/>
        <end position="216"/>
    </location>
</feature>
<feature type="domain" description="Urease accessory protein UreH-like transmembrane" evidence="2">
    <location>
        <begin position="9"/>
        <end position="213"/>
    </location>
</feature>
<dbReference type="RefSeq" id="WP_142902950.1">
    <property type="nucleotide sequence ID" value="NZ_ML660088.1"/>
</dbReference>
<evidence type="ECO:0000259" key="2">
    <source>
        <dbReference type="Pfam" id="PF13386"/>
    </source>
</evidence>
<feature type="transmembrane region" description="Helical" evidence="1">
    <location>
        <begin position="165"/>
        <end position="187"/>
    </location>
</feature>
<reference evidence="3 4" key="1">
    <citation type="submission" date="2019-06" db="EMBL/GenBank/DDBJ databases">
        <title>Whole genome sequence for Cellvibrionaceae sp. R142.</title>
        <authorList>
            <person name="Wang G."/>
        </authorList>
    </citation>
    <scope>NUCLEOTIDE SEQUENCE [LARGE SCALE GENOMIC DNA]</scope>
    <source>
        <strain evidence="3 4">R142</strain>
    </source>
</reference>
<dbReference type="OrthoDB" id="9798690at2"/>
<dbReference type="AlphaFoldDB" id="A0A545U5J3"/>